<dbReference type="EMBL" id="CP041046">
    <property type="protein sequence ID" value="QDE38691.1"/>
    <property type="molecule type" value="Genomic_DNA"/>
</dbReference>
<dbReference type="InterPro" id="IPR001789">
    <property type="entry name" value="Sig_transdc_resp-reg_receiver"/>
</dbReference>
<protein>
    <submittedName>
        <fullName evidence="4">Response regulator transcription factor</fullName>
    </submittedName>
</protein>
<dbReference type="Gene3D" id="3.40.50.2300">
    <property type="match status" value="1"/>
</dbReference>
<sequence>MEAQTVLARRPSLVLAEDHPQMSREMTRLLEDDFEIVAVVTDGEALLTWASRLCPDVVVTDIGMPGMDGIEAASRLVRWLPGIPIVFVSVHDEPEIVRRALAIGRGFVVKTAAGDELVDAVHAALRGDSFVSHWHTP</sequence>
<dbReference type="GO" id="GO:0003677">
    <property type="term" value="F:DNA binding"/>
    <property type="evidence" value="ECO:0007669"/>
    <property type="project" value="UniProtKB-KW"/>
</dbReference>
<name>A0A4Y5Z0J4_9GAMM</name>
<dbReference type="CDD" id="cd17535">
    <property type="entry name" value="REC_NarL-like"/>
    <property type="match status" value="1"/>
</dbReference>
<dbReference type="Pfam" id="PF00072">
    <property type="entry name" value="Response_reg"/>
    <property type="match status" value="1"/>
</dbReference>
<dbReference type="InterPro" id="IPR011006">
    <property type="entry name" value="CheY-like_superfamily"/>
</dbReference>
<keyword evidence="2" id="KW-0597">Phosphoprotein</keyword>
<dbReference type="InterPro" id="IPR058245">
    <property type="entry name" value="NreC/VraR/RcsB-like_REC"/>
</dbReference>
<gene>
    <name evidence="4" type="ORF">FIV34_05475</name>
</gene>
<dbReference type="PANTHER" id="PTHR43214">
    <property type="entry name" value="TWO-COMPONENT RESPONSE REGULATOR"/>
    <property type="match status" value="1"/>
</dbReference>
<dbReference type="PROSITE" id="PS50110">
    <property type="entry name" value="RESPONSE_REGULATORY"/>
    <property type="match status" value="1"/>
</dbReference>
<dbReference type="KEGG" id="lpy:FIV34_05475"/>
<dbReference type="InterPro" id="IPR039420">
    <property type="entry name" value="WalR-like"/>
</dbReference>
<evidence type="ECO:0000259" key="3">
    <source>
        <dbReference type="PROSITE" id="PS50110"/>
    </source>
</evidence>
<keyword evidence="1" id="KW-0238">DNA-binding</keyword>
<dbReference type="SMART" id="SM00448">
    <property type="entry name" value="REC"/>
    <property type="match status" value="1"/>
</dbReference>
<dbReference type="GO" id="GO:0000160">
    <property type="term" value="P:phosphorelay signal transduction system"/>
    <property type="evidence" value="ECO:0007669"/>
    <property type="project" value="InterPro"/>
</dbReference>
<feature type="domain" description="Response regulatory" evidence="3">
    <location>
        <begin position="12"/>
        <end position="125"/>
    </location>
</feature>
<organism evidence="4 5">
    <name type="scientific">Luteibacter pinisoli</name>
    <dbReference type="NCBI Taxonomy" id="2589080"/>
    <lineage>
        <taxon>Bacteria</taxon>
        <taxon>Pseudomonadati</taxon>
        <taxon>Pseudomonadota</taxon>
        <taxon>Gammaproteobacteria</taxon>
        <taxon>Lysobacterales</taxon>
        <taxon>Rhodanobacteraceae</taxon>
        <taxon>Luteibacter</taxon>
    </lineage>
</organism>
<dbReference type="OrthoDB" id="9800897at2"/>
<proteinExistence type="predicted"/>
<evidence type="ECO:0000256" key="2">
    <source>
        <dbReference type="PROSITE-ProRule" id="PRU00169"/>
    </source>
</evidence>
<dbReference type="RefSeq" id="WP_139980440.1">
    <property type="nucleotide sequence ID" value="NZ_CP041046.1"/>
</dbReference>
<dbReference type="Proteomes" id="UP000316093">
    <property type="component" value="Chromosome"/>
</dbReference>
<dbReference type="SUPFAM" id="SSF52172">
    <property type="entry name" value="CheY-like"/>
    <property type="match status" value="1"/>
</dbReference>
<evidence type="ECO:0000256" key="1">
    <source>
        <dbReference type="ARBA" id="ARBA00023125"/>
    </source>
</evidence>
<keyword evidence="5" id="KW-1185">Reference proteome</keyword>
<accession>A0A4Y5Z0J4</accession>
<dbReference type="AlphaFoldDB" id="A0A4Y5Z0J4"/>
<reference evidence="4 5" key="1">
    <citation type="submission" date="2019-06" db="EMBL/GenBank/DDBJ databases">
        <title>A complete genome sequence for Luteibacter pinisoli MAH-14.</title>
        <authorList>
            <person name="Baltrus D.A."/>
        </authorList>
    </citation>
    <scope>NUCLEOTIDE SEQUENCE [LARGE SCALE GENOMIC DNA]</scope>
    <source>
        <strain evidence="4 5">MAH-14</strain>
    </source>
</reference>
<feature type="modified residue" description="4-aspartylphosphate" evidence="2">
    <location>
        <position position="61"/>
    </location>
</feature>
<evidence type="ECO:0000313" key="4">
    <source>
        <dbReference type="EMBL" id="QDE38691.1"/>
    </source>
</evidence>
<evidence type="ECO:0000313" key="5">
    <source>
        <dbReference type="Proteomes" id="UP000316093"/>
    </source>
</evidence>